<keyword evidence="1" id="KW-0732">Signal</keyword>
<dbReference type="EMBL" id="RXNT01000005">
    <property type="protein sequence ID" value="RTR33123.1"/>
    <property type="molecule type" value="Genomic_DNA"/>
</dbReference>
<dbReference type="OrthoDB" id="2788780at2"/>
<reference evidence="2 3" key="1">
    <citation type="submission" date="2018-12" db="EMBL/GenBank/DDBJ databases">
        <title>Bacillus yapensis draft genome sequence.</title>
        <authorList>
            <person name="Yu L."/>
            <person name="Xu X."/>
            <person name="Tang X."/>
        </authorList>
    </citation>
    <scope>NUCLEOTIDE SEQUENCE [LARGE SCALE GENOMIC DNA]</scope>
    <source>
        <strain evidence="2 3">XXST-01</strain>
    </source>
</reference>
<protein>
    <recommendedName>
        <fullName evidence="4">Carboxypeptidase regulatory-like domain-containing protein</fullName>
    </recommendedName>
</protein>
<accession>A0A431WC92</accession>
<dbReference type="InterPro" id="IPR013783">
    <property type="entry name" value="Ig-like_fold"/>
</dbReference>
<dbReference type="AlphaFoldDB" id="A0A431WC92"/>
<evidence type="ECO:0008006" key="4">
    <source>
        <dbReference type="Google" id="ProtNLM"/>
    </source>
</evidence>
<keyword evidence="3" id="KW-1185">Reference proteome</keyword>
<evidence type="ECO:0000313" key="3">
    <source>
        <dbReference type="Proteomes" id="UP000271374"/>
    </source>
</evidence>
<name>A0A431WC92_9BACI</name>
<feature type="chain" id="PRO_5039582877" description="Carboxypeptidase regulatory-like domain-containing protein" evidence="1">
    <location>
        <begin position="20"/>
        <end position="379"/>
    </location>
</feature>
<dbReference type="Gene3D" id="2.60.40.10">
    <property type="entry name" value="Immunoglobulins"/>
    <property type="match status" value="1"/>
</dbReference>
<dbReference type="PROSITE" id="PS51257">
    <property type="entry name" value="PROKAR_LIPOPROTEIN"/>
    <property type="match status" value="1"/>
</dbReference>
<proteinExistence type="predicted"/>
<dbReference type="InterPro" id="IPR008969">
    <property type="entry name" value="CarboxyPept-like_regulatory"/>
</dbReference>
<dbReference type="SUPFAM" id="SSF49464">
    <property type="entry name" value="Carboxypeptidase regulatory domain-like"/>
    <property type="match status" value="1"/>
</dbReference>
<organism evidence="2 3">
    <name type="scientific">Bacillus yapensis</name>
    <dbReference type="NCBI Taxonomy" id="2492960"/>
    <lineage>
        <taxon>Bacteria</taxon>
        <taxon>Bacillati</taxon>
        <taxon>Bacillota</taxon>
        <taxon>Bacilli</taxon>
        <taxon>Bacillales</taxon>
        <taxon>Bacillaceae</taxon>
        <taxon>Bacillus</taxon>
    </lineage>
</organism>
<dbReference type="Proteomes" id="UP000271374">
    <property type="component" value="Unassembled WGS sequence"/>
</dbReference>
<comment type="caution">
    <text evidence="2">The sequence shown here is derived from an EMBL/GenBank/DDBJ whole genome shotgun (WGS) entry which is preliminary data.</text>
</comment>
<evidence type="ECO:0000313" key="2">
    <source>
        <dbReference type="EMBL" id="RTR33123.1"/>
    </source>
</evidence>
<gene>
    <name evidence="2" type="ORF">EKG37_08680</name>
</gene>
<evidence type="ECO:0000256" key="1">
    <source>
        <dbReference type="SAM" id="SignalP"/>
    </source>
</evidence>
<sequence length="379" mass="42452">MKKNIYFLLILAFVASLVACQKEEEKEITKTTEGNEAQGEALSYNISLKLEQNQFSYENWKMDSSHHKLVKGKLLVDDKPIAGAEIQMSNKRKTTTDPNGEFSVMVDANIIEKDIIHVSSLDYATLEGQAIPDALKKDLLALEEELVVYYPIEVDKTEEVAGDPSKVKVYAHASLHEDEEFPKFGVEKFPIIGTVKDADGNAVQGATVNLRRDGVEGFTMSNPTNENGEYSMYYIPEDDENHYLNVYLPSQHVTYTLPQGKGFLFPDDFGITLDIVLPKEGTIIRDEPPTLVATNAEGALYKGVLIGLNTTEDYTITVPDREGSFVLTVPKDVWETNPSFYQINYRGFSKEPLDLGDTLTSDFLPLPEKDEPDYIVVKK</sequence>
<dbReference type="RefSeq" id="WP_126408300.1">
    <property type="nucleotide sequence ID" value="NZ_RXNT01000005.1"/>
</dbReference>
<feature type="signal peptide" evidence="1">
    <location>
        <begin position="1"/>
        <end position="19"/>
    </location>
</feature>